<dbReference type="AlphaFoldDB" id="A0A0J6XYW5"/>
<feature type="region of interest" description="Disordered" evidence="1">
    <location>
        <begin position="1"/>
        <end position="24"/>
    </location>
</feature>
<evidence type="ECO:0000313" key="3">
    <source>
        <dbReference type="Proteomes" id="UP000054565"/>
    </source>
</evidence>
<accession>A0A0J6XYW5</accession>
<evidence type="ECO:0000313" key="2">
    <source>
        <dbReference type="EMBL" id="KMP00570.1"/>
    </source>
</evidence>
<dbReference type="EMBL" id="DS028093">
    <property type="protein sequence ID" value="KMP00570.1"/>
    <property type="molecule type" value="Genomic_DNA"/>
</dbReference>
<evidence type="ECO:0000256" key="1">
    <source>
        <dbReference type="SAM" id="MobiDB-lite"/>
    </source>
</evidence>
<dbReference type="Proteomes" id="UP000054565">
    <property type="component" value="Unassembled WGS sequence"/>
</dbReference>
<gene>
    <name evidence="2" type="ORF">CIRG_00712</name>
</gene>
<protein>
    <submittedName>
        <fullName evidence="2">Uncharacterized protein</fullName>
    </submittedName>
</protein>
<organism evidence="2 3">
    <name type="scientific">Coccidioides immitis RMSCC 2394</name>
    <dbReference type="NCBI Taxonomy" id="404692"/>
    <lineage>
        <taxon>Eukaryota</taxon>
        <taxon>Fungi</taxon>
        <taxon>Dikarya</taxon>
        <taxon>Ascomycota</taxon>
        <taxon>Pezizomycotina</taxon>
        <taxon>Eurotiomycetes</taxon>
        <taxon>Eurotiomycetidae</taxon>
        <taxon>Onygenales</taxon>
        <taxon>Onygenaceae</taxon>
        <taxon>Coccidioides</taxon>
    </lineage>
</organism>
<sequence>MPTRNGVTNSPNHRLSQQAQELRSSISDKVSNLGSTPRSRVHSVQFRQPADLAREAPFRAALDVHGGHAATTSYWFGLPLELDGGVTKSLVWGISLALLRIMKPAESAIPGSGQPMSAVEAGSKPHIRAITSSTAYKASVLVRDGACSGVPPKDDGNAADTITISLAC</sequence>
<name>A0A0J6XYW5_COCIT</name>
<proteinExistence type="predicted"/>
<reference evidence="3" key="1">
    <citation type="journal article" date="2010" name="Genome Res.">
        <title>Population genomic sequencing of Coccidioides fungi reveals recent hybridization and transposon control.</title>
        <authorList>
            <person name="Neafsey D.E."/>
            <person name="Barker B.M."/>
            <person name="Sharpton T.J."/>
            <person name="Stajich J.E."/>
            <person name="Park D.J."/>
            <person name="Whiston E."/>
            <person name="Hung C.-Y."/>
            <person name="McMahan C."/>
            <person name="White J."/>
            <person name="Sykes S."/>
            <person name="Heiman D."/>
            <person name="Young S."/>
            <person name="Zeng Q."/>
            <person name="Abouelleil A."/>
            <person name="Aftuck L."/>
            <person name="Bessette D."/>
            <person name="Brown A."/>
            <person name="FitzGerald M."/>
            <person name="Lui A."/>
            <person name="Macdonald J.P."/>
            <person name="Priest M."/>
            <person name="Orbach M.J."/>
            <person name="Galgiani J.N."/>
            <person name="Kirkland T.N."/>
            <person name="Cole G.T."/>
            <person name="Birren B.W."/>
            <person name="Henn M.R."/>
            <person name="Taylor J.W."/>
            <person name="Rounsley S.D."/>
        </authorList>
    </citation>
    <scope>NUCLEOTIDE SEQUENCE [LARGE SCALE GENOMIC DNA]</scope>
    <source>
        <strain evidence="3">RMSCC 2394</strain>
    </source>
</reference>